<dbReference type="EMBL" id="CVRI01000018">
    <property type="protein sequence ID" value="CRK90393.1"/>
    <property type="molecule type" value="Genomic_DNA"/>
</dbReference>
<accession>A0A1J1HW82</accession>
<dbReference type="Proteomes" id="UP000183832">
    <property type="component" value="Unassembled WGS sequence"/>
</dbReference>
<evidence type="ECO:0000313" key="5">
    <source>
        <dbReference type="EMBL" id="CRK90393.1"/>
    </source>
</evidence>
<protein>
    <submittedName>
        <fullName evidence="5">CLUMA_CG004029, isoform A</fullName>
    </submittedName>
</protein>
<organism evidence="5 6">
    <name type="scientific">Clunio marinus</name>
    <dbReference type="NCBI Taxonomy" id="568069"/>
    <lineage>
        <taxon>Eukaryota</taxon>
        <taxon>Metazoa</taxon>
        <taxon>Ecdysozoa</taxon>
        <taxon>Arthropoda</taxon>
        <taxon>Hexapoda</taxon>
        <taxon>Insecta</taxon>
        <taxon>Pterygota</taxon>
        <taxon>Neoptera</taxon>
        <taxon>Endopterygota</taxon>
        <taxon>Diptera</taxon>
        <taxon>Nematocera</taxon>
        <taxon>Chironomoidea</taxon>
        <taxon>Chironomidae</taxon>
        <taxon>Clunio</taxon>
    </lineage>
</organism>
<evidence type="ECO:0000256" key="1">
    <source>
        <dbReference type="PIRSR" id="PIRSR601310-1"/>
    </source>
</evidence>
<feature type="active site" description="Tele-AMP-histidine intermediate" evidence="1">
    <location>
        <position position="114"/>
    </location>
</feature>
<dbReference type="InterPro" id="IPR001310">
    <property type="entry name" value="Histidine_triad_HIT"/>
</dbReference>
<dbReference type="OrthoDB" id="672793at2759"/>
<name>A0A1J1HW82_9DIPT</name>
<dbReference type="PROSITE" id="PS00892">
    <property type="entry name" value="HIT_1"/>
    <property type="match status" value="1"/>
</dbReference>
<dbReference type="InterPro" id="IPR036265">
    <property type="entry name" value="HIT-like_sf"/>
</dbReference>
<evidence type="ECO:0000313" key="6">
    <source>
        <dbReference type="Proteomes" id="UP000183832"/>
    </source>
</evidence>
<dbReference type="STRING" id="568069.A0A1J1HW82"/>
<dbReference type="PRINTS" id="PR00332">
    <property type="entry name" value="HISTRIAD"/>
</dbReference>
<sequence length="128" mass="14145">MSNSDEVQKAQQAQPGGDTIFGKILRGEIPCKFIYEDDECVAFHDVAPQAPVHFLVIPRKPIPQLSKASTEDEKLLGHLMLAGKKVAETLDLKDGYRVVINDGKLGCQSVYHLHLHFLSGRQLGWPPG</sequence>
<evidence type="ECO:0000256" key="3">
    <source>
        <dbReference type="PROSITE-ProRule" id="PRU00464"/>
    </source>
</evidence>
<dbReference type="FunFam" id="3.30.428.10:FF:000005">
    <property type="entry name" value="Histidine triad nucleotide-binding protein 1"/>
    <property type="match status" value="1"/>
</dbReference>
<dbReference type="InterPro" id="IPR019808">
    <property type="entry name" value="Histidine_triad_CS"/>
</dbReference>
<dbReference type="CDD" id="cd01276">
    <property type="entry name" value="PKCI_related"/>
    <property type="match status" value="1"/>
</dbReference>
<dbReference type="AlphaFoldDB" id="A0A1J1HW82"/>
<feature type="domain" description="HIT" evidence="4">
    <location>
        <begin position="20"/>
        <end position="128"/>
    </location>
</feature>
<reference evidence="5 6" key="1">
    <citation type="submission" date="2015-04" db="EMBL/GenBank/DDBJ databases">
        <authorList>
            <person name="Syromyatnikov M.Y."/>
            <person name="Popov V.N."/>
        </authorList>
    </citation>
    <scope>NUCLEOTIDE SEQUENCE [LARGE SCALE GENOMIC DNA]</scope>
</reference>
<dbReference type="SUPFAM" id="SSF54197">
    <property type="entry name" value="HIT-like"/>
    <property type="match status" value="1"/>
</dbReference>
<keyword evidence="6" id="KW-1185">Reference proteome</keyword>
<proteinExistence type="predicted"/>
<dbReference type="Gene3D" id="3.30.428.10">
    <property type="entry name" value="HIT-like"/>
    <property type="match status" value="1"/>
</dbReference>
<dbReference type="GO" id="GO:0003824">
    <property type="term" value="F:catalytic activity"/>
    <property type="evidence" value="ECO:0007669"/>
    <property type="project" value="InterPro"/>
</dbReference>
<feature type="short sequence motif" description="Histidine triad motif" evidence="2 3">
    <location>
        <begin position="112"/>
        <end position="116"/>
    </location>
</feature>
<gene>
    <name evidence="5" type="ORF">CLUMA_CG004029</name>
</gene>
<dbReference type="PROSITE" id="PS51084">
    <property type="entry name" value="HIT_2"/>
    <property type="match status" value="1"/>
</dbReference>
<evidence type="ECO:0000256" key="2">
    <source>
        <dbReference type="PIRSR" id="PIRSR601310-3"/>
    </source>
</evidence>
<evidence type="ECO:0000259" key="4">
    <source>
        <dbReference type="PROSITE" id="PS51084"/>
    </source>
</evidence>
<dbReference type="Pfam" id="PF01230">
    <property type="entry name" value="HIT"/>
    <property type="match status" value="1"/>
</dbReference>
<dbReference type="InterPro" id="IPR011146">
    <property type="entry name" value="HIT-like"/>
</dbReference>
<dbReference type="PANTHER" id="PTHR23089">
    <property type="entry name" value="HISTIDINE TRIAD HIT PROTEIN"/>
    <property type="match status" value="1"/>
</dbReference>